<feature type="non-terminal residue" evidence="1">
    <location>
        <position position="1"/>
    </location>
</feature>
<evidence type="ECO:0000313" key="1">
    <source>
        <dbReference type="EMBL" id="MCU7547469.1"/>
    </source>
</evidence>
<evidence type="ECO:0000313" key="2">
    <source>
        <dbReference type="Proteomes" id="UP001155483"/>
    </source>
</evidence>
<dbReference type="AlphaFoldDB" id="A0A9X2XMW1"/>
<name>A0A9X2XMW1_9BACT</name>
<keyword evidence="2" id="KW-1185">Reference proteome</keyword>
<reference evidence="1" key="1">
    <citation type="submission" date="2022-09" db="EMBL/GenBank/DDBJ databases">
        <authorList>
            <person name="Yuan C."/>
            <person name="Ke Z."/>
        </authorList>
    </citation>
    <scope>NUCLEOTIDE SEQUENCE</scope>
    <source>
        <strain evidence="1">LB-8</strain>
    </source>
</reference>
<dbReference type="Proteomes" id="UP001155483">
    <property type="component" value="Unassembled WGS sequence"/>
</dbReference>
<sequence>PNREVKPPMADGTAPKCGRVGSRHSYLTAFHTQVKGCLLLTPSRNAPQPCRRMIHFNNLSTKLYDFFSENLLIE</sequence>
<reference evidence="1" key="2">
    <citation type="submission" date="2023-04" db="EMBL/GenBank/DDBJ databases">
        <title>Paracnuella aquatica gen. nov., sp. nov., a member of the family Chitinophagaceae isolated from a hot spring.</title>
        <authorList>
            <person name="Wang C."/>
        </authorList>
    </citation>
    <scope>NUCLEOTIDE SEQUENCE</scope>
    <source>
        <strain evidence="1">LB-8</strain>
    </source>
</reference>
<gene>
    <name evidence="1" type="ORF">OCK74_00005</name>
</gene>
<accession>A0A9X2XMW1</accession>
<protein>
    <submittedName>
        <fullName evidence="1">Uncharacterized protein</fullName>
    </submittedName>
</protein>
<dbReference type="EMBL" id="JAOTIF010000001">
    <property type="protein sequence ID" value="MCU7547469.1"/>
    <property type="molecule type" value="Genomic_DNA"/>
</dbReference>
<comment type="caution">
    <text evidence="1">The sequence shown here is derived from an EMBL/GenBank/DDBJ whole genome shotgun (WGS) entry which is preliminary data.</text>
</comment>
<dbReference type="RefSeq" id="WP_279294917.1">
    <property type="nucleotide sequence ID" value="NZ_JAOTIF010000001.1"/>
</dbReference>
<proteinExistence type="predicted"/>
<organism evidence="1 2">
    <name type="scientific">Paraflavisolibacter caeni</name>
    <dbReference type="NCBI Taxonomy" id="2982496"/>
    <lineage>
        <taxon>Bacteria</taxon>
        <taxon>Pseudomonadati</taxon>
        <taxon>Bacteroidota</taxon>
        <taxon>Chitinophagia</taxon>
        <taxon>Chitinophagales</taxon>
        <taxon>Chitinophagaceae</taxon>
        <taxon>Paraflavisolibacter</taxon>
    </lineage>
</organism>